<evidence type="ECO:0000313" key="4">
    <source>
        <dbReference type="EMBL" id="MUB62687.1"/>
    </source>
</evidence>
<dbReference type="PANTHER" id="PTHR46558">
    <property type="entry name" value="TRACRIPTIONAL REGULATORY PROTEIN-RELATED-RELATED"/>
    <property type="match status" value="1"/>
</dbReference>
<dbReference type="Proteomes" id="UP000434223">
    <property type="component" value="Unassembled WGS sequence"/>
</dbReference>
<feature type="transmembrane region" description="Helical" evidence="2">
    <location>
        <begin position="91"/>
        <end position="109"/>
    </location>
</feature>
<accession>A0A174V7E2</accession>
<dbReference type="InterPro" id="IPR010982">
    <property type="entry name" value="Lambda_DNA-bd_dom_sf"/>
</dbReference>
<dbReference type="AlphaFoldDB" id="A0A174V7E2"/>
<evidence type="ECO:0000259" key="3">
    <source>
        <dbReference type="PROSITE" id="PS50943"/>
    </source>
</evidence>
<dbReference type="Gene3D" id="1.10.260.40">
    <property type="entry name" value="lambda repressor-like DNA-binding domains"/>
    <property type="match status" value="1"/>
</dbReference>
<evidence type="ECO:0000313" key="7">
    <source>
        <dbReference type="Proteomes" id="UP000434223"/>
    </source>
</evidence>
<keyword evidence="2" id="KW-1133">Transmembrane helix</keyword>
<feature type="transmembrane region" description="Helical" evidence="2">
    <location>
        <begin position="164"/>
        <end position="190"/>
    </location>
</feature>
<dbReference type="OrthoDB" id="9812495at2"/>
<dbReference type="RefSeq" id="WP_055650792.1">
    <property type="nucleotide sequence ID" value="NZ_CABJBJ010000011.1"/>
</dbReference>
<dbReference type="GeneID" id="93150302"/>
<dbReference type="GO" id="GO:0003677">
    <property type="term" value="F:DNA binding"/>
    <property type="evidence" value="ECO:0007669"/>
    <property type="project" value="UniProtKB-KW"/>
</dbReference>
<dbReference type="SMART" id="SM00530">
    <property type="entry name" value="HTH_XRE"/>
    <property type="match status" value="1"/>
</dbReference>
<dbReference type="EMBL" id="QSON01000003">
    <property type="protein sequence ID" value="RGJ06053.1"/>
    <property type="molecule type" value="Genomic_DNA"/>
</dbReference>
<name>A0A174V7E2_9FIRM</name>
<evidence type="ECO:0000313" key="6">
    <source>
        <dbReference type="Proteomes" id="UP000263014"/>
    </source>
</evidence>
<evidence type="ECO:0000256" key="2">
    <source>
        <dbReference type="SAM" id="Phobius"/>
    </source>
</evidence>
<sequence>MDTLGKRIAYYRKLQGLSQEKVAEHIGISRQAVTKWENDNSRPNTDNLLQLSALFEIPLNELVSSYSEDHSPEEKATRIDENGLLRNRMRIIIPIFLFTCGMNLLGISFHTYNADGAINRAFWLFSMLSVFIPACFMGTNILLDKELDRVKTARVELLYVIFQAGILILGEVLIGNIISLALSALVYWGYVVKINRSKLNRPLYIDKSKKQAKRDSSSPDFH</sequence>
<reference evidence="5 6" key="1">
    <citation type="submission" date="2018-08" db="EMBL/GenBank/DDBJ databases">
        <title>A genome reference for cultivated species of the human gut microbiota.</title>
        <authorList>
            <person name="Zou Y."/>
            <person name="Xue W."/>
            <person name="Luo G."/>
        </authorList>
    </citation>
    <scope>NUCLEOTIDE SEQUENCE [LARGE SCALE GENOMIC DNA]</scope>
    <source>
        <strain evidence="5 6">TM09-12</strain>
    </source>
</reference>
<dbReference type="EMBL" id="WNME01000003">
    <property type="protein sequence ID" value="MUB62687.1"/>
    <property type="molecule type" value="Genomic_DNA"/>
</dbReference>
<dbReference type="InterPro" id="IPR001387">
    <property type="entry name" value="Cro/C1-type_HTH"/>
</dbReference>
<feature type="domain" description="HTH cro/C1-type" evidence="3">
    <location>
        <begin position="8"/>
        <end position="62"/>
    </location>
</feature>
<evidence type="ECO:0000256" key="1">
    <source>
        <dbReference type="ARBA" id="ARBA00023125"/>
    </source>
</evidence>
<dbReference type="SUPFAM" id="SSF47413">
    <property type="entry name" value="lambda repressor-like DNA-binding domains"/>
    <property type="match status" value="1"/>
</dbReference>
<feature type="transmembrane region" description="Helical" evidence="2">
    <location>
        <begin position="121"/>
        <end position="143"/>
    </location>
</feature>
<organism evidence="4 7">
    <name type="scientific">Hungatella hathewayi</name>
    <dbReference type="NCBI Taxonomy" id="154046"/>
    <lineage>
        <taxon>Bacteria</taxon>
        <taxon>Bacillati</taxon>
        <taxon>Bacillota</taxon>
        <taxon>Clostridia</taxon>
        <taxon>Lachnospirales</taxon>
        <taxon>Lachnospiraceae</taxon>
        <taxon>Hungatella</taxon>
    </lineage>
</organism>
<protein>
    <submittedName>
        <fullName evidence="4">Helix-turn-helix domain-containing protein</fullName>
    </submittedName>
    <submittedName>
        <fullName evidence="5">XRE family transcriptional regulator</fullName>
    </submittedName>
</protein>
<reference evidence="4 7" key="2">
    <citation type="submission" date="2019-09" db="EMBL/GenBank/DDBJ databases">
        <title>Draft genome sequencing of Hungatella hathewayi 123Y-2.</title>
        <authorList>
            <person name="Lv Q."/>
            <person name="Li S."/>
        </authorList>
    </citation>
    <scope>NUCLEOTIDE SEQUENCE [LARGE SCALE GENOMIC DNA]</scope>
    <source>
        <strain evidence="4 7">123Y-2</strain>
    </source>
</reference>
<proteinExistence type="predicted"/>
<evidence type="ECO:0000313" key="5">
    <source>
        <dbReference type="EMBL" id="RGJ06053.1"/>
    </source>
</evidence>
<dbReference type="PANTHER" id="PTHR46558:SF13">
    <property type="entry name" value="HTH-TYPE TRANSCRIPTIONAL REGULATOR IMMR"/>
    <property type="match status" value="1"/>
</dbReference>
<keyword evidence="2" id="KW-0472">Membrane</keyword>
<dbReference type="PROSITE" id="PS50943">
    <property type="entry name" value="HTH_CROC1"/>
    <property type="match status" value="1"/>
</dbReference>
<keyword evidence="2" id="KW-0812">Transmembrane</keyword>
<dbReference type="Pfam" id="PF01381">
    <property type="entry name" value="HTH_3"/>
    <property type="match status" value="1"/>
</dbReference>
<dbReference type="CDD" id="cd00093">
    <property type="entry name" value="HTH_XRE"/>
    <property type="match status" value="1"/>
</dbReference>
<dbReference type="Proteomes" id="UP000263014">
    <property type="component" value="Unassembled WGS sequence"/>
</dbReference>
<gene>
    <name evidence="5" type="ORF">DXD79_08600</name>
    <name evidence="4" type="ORF">GNE07_06380</name>
</gene>
<comment type="caution">
    <text evidence="4">The sequence shown here is derived from an EMBL/GenBank/DDBJ whole genome shotgun (WGS) entry which is preliminary data.</text>
</comment>
<keyword evidence="1" id="KW-0238">DNA-binding</keyword>